<dbReference type="InterPro" id="IPR050471">
    <property type="entry name" value="AB_hydrolase"/>
</dbReference>
<proteinExistence type="predicted"/>
<evidence type="ECO:0000313" key="2">
    <source>
        <dbReference type="EMBL" id="BAB07524.1"/>
    </source>
</evidence>
<dbReference type="GO" id="GO:0016787">
    <property type="term" value="F:hydrolase activity"/>
    <property type="evidence" value="ECO:0007669"/>
    <property type="project" value="UniProtKB-KW"/>
</dbReference>
<keyword evidence="3" id="KW-1185">Reference proteome</keyword>
<dbReference type="InterPro" id="IPR000073">
    <property type="entry name" value="AB_hydrolase_1"/>
</dbReference>
<protein>
    <submittedName>
        <fullName evidence="2">Hydrolase</fullName>
    </submittedName>
</protein>
<dbReference type="RefSeq" id="WP_010899930.1">
    <property type="nucleotide sequence ID" value="NC_002570.2"/>
</dbReference>
<dbReference type="EMBL" id="BA000004">
    <property type="protein sequence ID" value="BAB07524.1"/>
    <property type="molecule type" value="Genomic_DNA"/>
</dbReference>
<dbReference type="PIR" id="E84125">
    <property type="entry name" value="E84125"/>
</dbReference>
<dbReference type="InterPro" id="IPR029058">
    <property type="entry name" value="AB_hydrolase_fold"/>
</dbReference>
<organism evidence="2 3">
    <name type="scientific">Halalkalibacterium halodurans (strain ATCC BAA-125 / DSM 18197 / FERM 7344 / JCM 9153 / C-125)</name>
    <name type="common">Bacillus halodurans</name>
    <dbReference type="NCBI Taxonomy" id="272558"/>
    <lineage>
        <taxon>Bacteria</taxon>
        <taxon>Bacillati</taxon>
        <taxon>Bacillota</taxon>
        <taxon>Bacilli</taxon>
        <taxon>Bacillales</taxon>
        <taxon>Bacillaceae</taxon>
        <taxon>Halalkalibacterium (ex Joshi et al. 2022)</taxon>
    </lineage>
</organism>
<name>Q9K6C4_HALH5</name>
<dbReference type="Proteomes" id="UP000001258">
    <property type="component" value="Chromosome"/>
</dbReference>
<dbReference type="HOGENOM" id="CLU_020336_50_1_9"/>
<keyword evidence="2" id="KW-0378">Hydrolase</keyword>
<dbReference type="SUPFAM" id="SSF53474">
    <property type="entry name" value="alpha/beta-Hydrolases"/>
    <property type="match status" value="1"/>
</dbReference>
<accession>Q9K6C4</accession>
<dbReference type="AlphaFoldDB" id="Q9K6C4"/>
<gene>
    <name evidence="2" type="ordered locus">BH3805</name>
</gene>
<evidence type="ECO:0000313" key="3">
    <source>
        <dbReference type="Proteomes" id="UP000001258"/>
    </source>
</evidence>
<dbReference type="KEGG" id="bha:BH3805"/>
<dbReference type="Pfam" id="PF00561">
    <property type="entry name" value="Abhydrolase_1"/>
    <property type="match status" value="1"/>
</dbReference>
<sequence length="259" mass="29187">MQAFTAHRPKLYYEVSGEGTAILFIPPPAMGHLTFHEQVRGLTSCFQVITYDLRGNGRSETTDEPLTLEQMAEDVKAILDDLGVEQSIVCGYSNGALIAQLFALMYPDRCLGVVSISGFSEVSPLLLKKQYDLGVSVTGSEHLDFFAWVLAIAHFQDKKVRKEIQKEIKKSDPHMIEQQYAVGKQGNVTRALHQLTVPLLVLYGDHDYYIHSTKRPFIDHVKDLELVYIDGSTHQIPTHHPAELNGIIRSWTKRKGLLR</sequence>
<dbReference type="PANTHER" id="PTHR43433:SF5">
    <property type="entry name" value="AB HYDROLASE-1 DOMAIN-CONTAINING PROTEIN"/>
    <property type="match status" value="1"/>
</dbReference>
<dbReference type="OrthoDB" id="9805423at2"/>
<dbReference type="STRING" id="272558.gene:10729718"/>
<feature type="domain" description="AB hydrolase-1" evidence="1">
    <location>
        <begin position="28"/>
        <end position="123"/>
    </location>
</feature>
<evidence type="ECO:0000259" key="1">
    <source>
        <dbReference type="Pfam" id="PF00561"/>
    </source>
</evidence>
<dbReference type="PANTHER" id="PTHR43433">
    <property type="entry name" value="HYDROLASE, ALPHA/BETA FOLD FAMILY PROTEIN"/>
    <property type="match status" value="1"/>
</dbReference>
<dbReference type="ESTHER" id="bacha-BH3805">
    <property type="family name" value="6_AlphaBeta_hydrolase"/>
</dbReference>
<dbReference type="Gene3D" id="3.40.50.1820">
    <property type="entry name" value="alpha/beta hydrolase"/>
    <property type="match status" value="1"/>
</dbReference>
<dbReference type="PRINTS" id="PR00111">
    <property type="entry name" value="ABHYDROLASE"/>
</dbReference>
<reference evidence="2 3" key="1">
    <citation type="journal article" date="2000" name="Nucleic Acids Res.">
        <title>Complete genome sequence of the alkaliphilic bacterium Bacillus halodurans and genomic sequence comparison with Bacillus subtilis.</title>
        <authorList>
            <person name="Takami H."/>
            <person name="Nakasone K."/>
            <person name="Takaki Y."/>
            <person name="Maeno G."/>
            <person name="Sasaki R."/>
            <person name="Masui N."/>
            <person name="Fuji F."/>
            <person name="Hirama C."/>
            <person name="Nakamura Y."/>
            <person name="Ogasawara N."/>
            <person name="Kuhara S."/>
            <person name="Horikoshi K."/>
        </authorList>
    </citation>
    <scope>NUCLEOTIDE SEQUENCE [LARGE SCALE GENOMIC DNA]</scope>
    <source>
        <strain evidence="3">ATCC BAA-125 / DSM 18197 / FERM 7344 / JCM 9153 / C-125</strain>
    </source>
</reference>
<dbReference type="eggNOG" id="COG0596">
    <property type="taxonomic scope" value="Bacteria"/>
</dbReference>